<organism evidence="1 2">
    <name type="scientific">Rugosimonospora acidiphila</name>
    <dbReference type="NCBI Taxonomy" id="556531"/>
    <lineage>
        <taxon>Bacteria</taxon>
        <taxon>Bacillati</taxon>
        <taxon>Actinomycetota</taxon>
        <taxon>Actinomycetes</taxon>
        <taxon>Micromonosporales</taxon>
        <taxon>Micromonosporaceae</taxon>
        <taxon>Rugosimonospora</taxon>
    </lineage>
</organism>
<dbReference type="Proteomes" id="UP001501570">
    <property type="component" value="Unassembled WGS sequence"/>
</dbReference>
<sequence length="247" mass="26940">MGDIAVASGREAAPEAAQPLDYYLVLAEGGPAARPDGLVVEEFVLAEDHSALALASAGWGPSDDRWWSSAALSRTMRTDPELRARVVPVDRDDAGDVYRRLGGGELPDEETLRTHFSDQARLADSAPLWLGTEAPPDGYREKRVYRVLFAKELTAPRLADLSALWGLEPAGDVRDPGTRVVGTARRARDGDLFTWDLRRIGEDIAWCLDVTAYLATGPGHSIGHLLSELRAAMRRQGLIPVTIERFA</sequence>
<proteinExistence type="predicted"/>
<comment type="caution">
    <text evidence="1">The sequence shown here is derived from an EMBL/GenBank/DDBJ whole genome shotgun (WGS) entry which is preliminary data.</text>
</comment>
<dbReference type="RefSeq" id="WP_345632665.1">
    <property type="nucleotide sequence ID" value="NZ_BAABJQ010000014.1"/>
</dbReference>
<evidence type="ECO:0000313" key="1">
    <source>
        <dbReference type="EMBL" id="GAA5190489.1"/>
    </source>
</evidence>
<reference evidence="2" key="1">
    <citation type="journal article" date="2019" name="Int. J. Syst. Evol. Microbiol.">
        <title>The Global Catalogue of Microorganisms (GCM) 10K type strain sequencing project: providing services to taxonomists for standard genome sequencing and annotation.</title>
        <authorList>
            <consortium name="The Broad Institute Genomics Platform"/>
            <consortium name="The Broad Institute Genome Sequencing Center for Infectious Disease"/>
            <person name="Wu L."/>
            <person name="Ma J."/>
        </authorList>
    </citation>
    <scope>NUCLEOTIDE SEQUENCE [LARGE SCALE GENOMIC DNA]</scope>
    <source>
        <strain evidence="2">JCM 18304</strain>
    </source>
</reference>
<gene>
    <name evidence="1" type="ORF">GCM10023322_45730</name>
</gene>
<dbReference type="EMBL" id="BAABJQ010000014">
    <property type="protein sequence ID" value="GAA5190489.1"/>
    <property type="molecule type" value="Genomic_DNA"/>
</dbReference>
<accession>A0ABP9S4M9</accession>
<name>A0ABP9S4M9_9ACTN</name>
<evidence type="ECO:0000313" key="2">
    <source>
        <dbReference type="Proteomes" id="UP001501570"/>
    </source>
</evidence>
<protein>
    <submittedName>
        <fullName evidence="1">Uncharacterized protein</fullName>
    </submittedName>
</protein>
<keyword evidence="2" id="KW-1185">Reference proteome</keyword>